<dbReference type="EMBL" id="CP011311">
    <property type="protein sequence ID" value="AKE38006.1"/>
    <property type="molecule type" value="Genomic_DNA"/>
</dbReference>
<dbReference type="Gene3D" id="1.10.10.10">
    <property type="entry name" value="Winged helix-like DNA-binding domain superfamily/Winged helix DNA-binding domain"/>
    <property type="match status" value="1"/>
</dbReference>
<evidence type="ECO:0000256" key="1">
    <source>
        <dbReference type="ARBA" id="ARBA00006479"/>
    </source>
</evidence>
<dbReference type="SUPFAM" id="SSF46785">
    <property type="entry name" value="Winged helix' DNA-binding domain"/>
    <property type="match status" value="1"/>
</dbReference>
<keyword evidence="3" id="KW-1185">Reference proteome</keyword>
<dbReference type="InterPro" id="IPR036388">
    <property type="entry name" value="WH-like_DNA-bd_sf"/>
</dbReference>
<sequence length="416" mass="44935">MFQTVDLCMAHDAIDFSVYYLGMTTVTQHHTTTTPLRFSLPATPLTRVLHQIRTGAPISRGGIRKSLGYSQPSVTRQVNALIDADWVEQLPAPVRDSVSAGRPSKDLELNARHVVVWGVHIGARNSVLVICDGAGRILREESLDVAVHRSTPQDFLDYIAGRMQALSQGLPTPHSVGVAFSEPIGDDGLLSSDVYRWQEVPAAHLLSDALGHPVSFSTGVAAMAATEMLSHPLNTETAGPALDSTMNIYGREVVTHAWMFNGAVHRPHSGKPDFDFAGLLDSDSKLLAAASEHDHAHALSNSTVLYAAKQLGIEAESFRELIARSGSEPQVRDLLSERASALSAAIRLAVDLVDPVSVVFAGEAFTDDPASIKEIVGQLRSHSSHPKLRIQRAGNRVLHNAARMSALYPLWNNPLA</sequence>
<dbReference type="KEGG" id="ccj:UL81_00045"/>
<gene>
    <name evidence="2" type="ORF">UL81_00045</name>
</gene>
<protein>
    <submittedName>
        <fullName evidence="2">Uncharacterized protein</fullName>
    </submittedName>
</protein>
<dbReference type="PATRIC" id="fig|161896.4.peg.9"/>
<dbReference type="HOGENOM" id="CLU_036604_13_4_11"/>
<dbReference type="InterPro" id="IPR036390">
    <property type="entry name" value="WH_DNA-bd_sf"/>
</dbReference>
<dbReference type="Proteomes" id="UP000033566">
    <property type="component" value="Chromosome"/>
</dbReference>
<name>A0A0F6T9B0_9CORY</name>
<dbReference type="PANTHER" id="PTHR18964:SF149">
    <property type="entry name" value="BIFUNCTIONAL UDP-N-ACETYLGLUCOSAMINE 2-EPIMERASE_N-ACETYLMANNOSAMINE KINASE"/>
    <property type="match status" value="1"/>
</dbReference>
<dbReference type="InterPro" id="IPR000600">
    <property type="entry name" value="ROK"/>
</dbReference>
<evidence type="ECO:0000313" key="2">
    <source>
        <dbReference type="EMBL" id="AKE38006.1"/>
    </source>
</evidence>
<dbReference type="AlphaFoldDB" id="A0A0F6T9B0"/>
<dbReference type="Gene3D" id="3.30.420.40">
    <property type="match status" value="1"/>
</dbReference>
<dbReference type="SUPFAM" id="SSF53067">
    <property type="entry name" value="Actin-like ATPase domain"/>
    <property type="match status" value="1"/>
</dbReference>
<comment type="similarity">
    <text evidence="1">Belongs to the ROK (NagC/XylR) family.</text>
</comment>
<dbReference type="PANTHER" id="PTHR18964">
    <property type="entry name" value="ROK (REPRESSOR, ORF, KINASE) FAMILY"/>
    <property type="match status" value="1"/>
</dbReference>
<dbReference type="InterPro" id="IPR043129">
    <property type="entry name" value="ATPase_NBD"/>
</dbReference>
<evidence type="ECO:0000313" key="3">
    <source>
        <dbReference type="Proteomes" id="UP000033566"/>
    </source>
</evidence>
<proteinExistence type="inferred from homology"/>
<accession>A0A0F6T9B0</accession>
<reference evidence="2 3" key="1">
    <citation type="journal article" date="2015" name="Genome Announc.">
        <title>Complete Genome Sequence of Corynebacterium camporealensis DSM 44610, Isolated from the Milk of a Manchega Sheep with Subclinical Mastitis.</title>
        <authorList>
            <person name="Ruckert C."/>
            <person name="Albersmeier A."/>
            <person name="Winkler A."/>
            <person name="Tauch A."/>
        </authorList>
    </citation>
    <scope>NUCLEOTIDE SEQUENCE [LARGE SCALE GENOMIC DNA]</scope>
    <source>
        <strain evidence="2 3">DSM 44610</strain>
    </source>
</reference>
<organism evidence="2 3">
    <name type="scientific">Corynebacterium camporealensis</name>
    <dbReference type="NCBI Taxonomy" id="161896"/>
    <lineage>
        <taxon>Bacteria</taxon>
        <taxon>Bacillati</taxon>
        <taxon>Actinomycetota</taxon>
        <taxon>Actinomycetes</taxon>
        <taxon>Mycobacteriales</taxon>
        <taxon>Corynebacteriaceae</taxon>
        <taxon>Corynebacterium</taxon>
    </lineage>
</organism>